<proteinExistence type="predicted"/>
<gene>
    <name evidence="2" type="ORF">ACFFN1_14185</name>
</gene>
<evidence type="ECO:0000256" key="1">
    <source>
        <dbReference type="SAM" id="Phobius"/>
    </source>
</evidence>
<protein>
    <recommendedName>
        <fullName evidence="4">Yip1 domain-containing protein</fullName>
    </recommendedName>
</protein>
<dbReference type="RefSeq" id="WP_376843666.1">
    <property type="nucleotide sequence ID" value="NZ_JBHSLX010000022.1"/>
</dbReference>
<feature type="transmembrane region" description="Helical" evidence="1">
    <location>
        <begin position="159"/>
        <end position="177"/>
    </location>
</feature>
<feature type="transmembrane region" description="Helical" evidence="1">
    <location>
        <begin position="41"/>
        <end position="61"/>
    </location>
</feature>
<feature type="transmembrane region" description="Helical" evidence="1">
    <location>
        <begin position="81"/>
        <end position="104"/>
    </location>
</feature>
<feature type="transmembrane region" description="Helical" evidence="1">
    <location>
        <begin position="116"/>
        <end position="139"/>
    </location>
</feature>
<evidence type="ECO:0008006" key="4">
    <source>
        <dbReference type="Google" id="ProtNLM"/>
    </source>
</evidence>
<keyword evidence="3" id="KW-1185">Reference proteome</keyword>
<accession>A0ABV5X502</accession>
<comment type="caution">
    <text evidence="2">The sequence shown here is derived from an EMBL/GenBank/DDBJ whole genome shotgun (WGS) entry which is preliminary data.</text>
</comment>
<reference evidence="2 3" key="1">
    <citation type="submission" date="2024-09" db="EMBL/GenBank/DDBJ databases">
        <authorList>
            <person name="Sun Q."/>
            <person name="Mori K."/>
        </authorList>
    </citation>
    <scope>NUCLEOTIDE SEQUENCE [LARGE SCALE GENOMIC DNA]</scope>
    <source>
        <strain evidence="2 3">JCM 11683</strain>
    </source>
</reference>
<organism evidence="2 3">
    <name type="scientific">Brevibacterium otitidis</name>
    <dbReference type="NCBI Taxonomy" id="53364"/>
    <lineage>
        <taxon>Bacteria</taxon>
        <taxon>Bacillati</taxon>
        <taxon>Actinomycetota</taxon>
        <taxon>Actinomycetes</taxon>
        <taxon>Micrococcales</taxon>
        <taxon>Brevibacteriaceae</taxon>
        <taxon>Brevibacterium</taxon>
    </lineage>
</organism>
<dbReference type="Proteomes" id="UP001589707">
    <property type="component" value="Unassembled WGS sequence"/>
</dbReference>
<evidence type="ECO:0000313" key="2">
    <source>
        <dbReference type="EMBL" id="MFB9777524.1"/>
    </source>
</evidence>
<dbReference type="EMBL" id="JBHMAU010000120">
    <property type="protein sequence ID" value="MFB9777524.1"/>
    <property type="molecule type" value="Genomic_DNA"/>
</dbReference>
<sequence>MYAPGVPRVNGRYDLGELDQQREEMNIRSGDFDRINWPKQLIWVIGFSLVMAVVAIIVVWLTRLGLVSSNSGERIESTAAAPLALFMLLTAAWMLPFADTDLVADNLSPRWLPATGYVCLISIIHAAVLTLTSMLWPLIVGGAGFGSRIQDWPITPTRLGLIFLICWAVGLSSTGSLMSLQRLMFTRLWMLFAVGIPWALLTVGGVIVLAYVLVNSAPANYGAVTVVVAVALLVAHILVPTVLLASQPRRR</sequence>
<feature type="transmembrane region" description="Helical" evidence="1">
    <location>
        <begin position="189"/>
        <end position="214"/>
    </location>
</feature>
<keyword evidence="1" id="KW-0472">Membrane</keyword>
<keyword evidence="1" id="KW-1133">Transmembrane helix</keyword>
<keyword evidence="1" id="KW-0812">Transmembrane</keyword>
<name>A0ABV5X502_9MICO</name>
<evidence type="ECO:0000313" key="3">
    <source>
        <dbReference type="Proteomes" id="UP001589707"/>
    </source>
</evidence>
<feature type="transmembrane region" description="Helical" evidence="1">
    <location>
        <begin position="220"/>
        <end position="245"/>
    </location>
</feature>